<keyword evidence="2" id="KW-1185">Reference proteome</keyword>
<dbReference type="SUPFAM" id="SSF52047">
    <property type="entry name" value="RNI-like"/>
    <property type="match status" value="1"/>
</dbReference>
<proteinExistence type="predicted"/>
<evidence type="ECO:0000313" key="1">
    <source>
        <dbReference type="EMBL" id="OAQ28799.1"/>
    </source>
</evidence>
<dbReference type="Gene3D" id="3.80.10.10">
    <property type="entry name" value="Ribonuclease Inhibitor"/>
    <property type="match status" value="1"/>
</dbReference>
<dbReference type="OrthoDB" id="9973021at2759"/>
<accession>A0A197JWZ7</accession>
<dbReference type="InterPro" id="IPR032675">
    <property type="entry name" value="LRR_dom_sf"/>
</dbReference>
<dbReference type="Proteomes" id="UP000078512">
    <property type="component" value="Unassembled WGS sequence"/>
</dbReference>
<gene>
    <name evidence="1" type="ORF">K457DRAFT_32856</name>
</gene>
<name>A0A197JWZ7_9FUNG</name>
<organism evidence="1 2">
    <name type="scientific">Linnemannia elongata AG-77</name>
    <dbReference type="NCBI Taxonomy" id="1314771"/>
    <lineage>
        <taxon>Eukaryota</taxon>
        <taxon>Fungi</taxon>
        <taxon>Fungi incertae sedis</taxon>
        <taxon>Mucoromycota</taxon>
        <taxon>Mortierellomycotina</taxon>
        <taxon>Mortierellomycetes</taxon>
        <taxon>Mortierellales</taxon>
        <taxon>Mortierellaceae</taxon>
        <taxon>Linnemannia</taxon>
    </lineage>
</organism>
<evidence type="ECO:0000313" key="2">
    <source>
        <dbReference type="Proteomes" id="UP000078512"/>
    </source>
</evidence>
<dbReference type="AlphaFoldDB" id="A0A197JWZ7"/>
<reference evidence="1 2" key="1">
    <citation type="submission" date="2016-05" db="EMBL/GenBank/DDBJ databases">
        <title>Genome sequencing reveals origins of a unique bacterial endosymbiosis in the earliest lineages of terrestrial Fungi.</title>
        <authorList>
            <consortium name="DOE Joint Genome Institute"/>
            <person name="Uehling J."/>
            <person name="Gryganskyi A."/>
            <person name="Hameed K."/>
            <person name="Tschaplinski T."/>
            <person name="Misztal P."/>
            <person name="Wu S."/>
            <person name="Desiro A."/>
            <person name="Vande Pol N."/>
            <person name="Du Z.-Y."/>
            <person name="Zienkiewicz A."/>
            <person name="Zienkiewicz K."/>
            <person name="Morin E."/>
            <person name="Tisserant E."/>
            <person name="Splivallo R."/>
            <person name="Hainaut M."/>
            <person name="Henrissat B."/>
            <person name="Ohm R."/>
            <person name="Kuo A."/>
            <person name="Yan J."/>
            <person name="Lipzen A."/>
            <person name="Nolan M."/>
            <person name="Labutti K."/>
            <person name="Barry K."/>
            <person name="Goldstein A."/>
            <person name="Labbe J."/>
            <person name="Schadt C."/>
            <person name="Tuskan G."/>
            <person name="Grigoriev I."/>
            <person name="Martin F."/>
            <person name="Vilgalys R."/>
            <person name="Bonito G."/>
        </authorList>
    </citation>
    <scope>NUCLEOTIDE SEQUENCE [LARGE SCALE GENOMIC DNA]</scope>
    <source>
        <strain evidence="1 2">AG-77</strain>
    </source>
</reference>
<dbReference type="EMBL" id="KV442046">
    <property type="protein sequence ID" value="OAQ28799.1"/>
    <property type="molecule type" value="Genomic_DNA"/>
</dbReference>
<sequence length="619" mass="70397">MASTNRNRFLPFTHDLIPVSINWHLRLTPGNTDNDEGDTANKDQDQLELLFPAHHINIRVNNVSLTAATSQQRLVSWEKMMGVLSTLLLECDRRRVHPKLHTLHLREGILENFALQLPQVPRLANLATLRIDIVAQWDIIHLFTILRACPLLEELSVKRTYAASVPTRSTFLTAPQSFLITSLQEHDIINGSHALSTLTRLRTCCLYNIVVTEPALTAVLIASPRLSRLILFGCSYLVRQGGQAVSADDHGNSIIRLIGAHCPDLKSFHLSMSLFDNYGLSSREIFLLLQTFPHMEQCNLTDRVIGLRGLVQAIIVNRITTLNLLPTHPNSLQTRDFPLREILSTFEHLLHLRAPTVVYYLEDMDLFDMRNQVLKNCRGRPESAIPSQQCRHSISEEEPAARQYIWACRGLKTLHIAIDLRYYDSNSTESSLVLFGIWNACGSRPIATSIFLNKTCFGCDQQRPLRGNALYPILHRRARKYLQRLYKGISPSPSEDGAIGSVEAEISQETGVDLKNLGHANDLFNWMEDYYSVAKPPTTTMATTTTITNTATPTDHKEMPFTLPKLQSFWIETPNQDIDASLPKAAKMEEWMRKMRPKVDFQLLRPPLDNYYNMTLRHY</sequence>
<protein>
    <submittedName>
        <fullName evidence="1">Uncharacterized protein</fullName>
    </submittedName>
</protein>